<dbReference type="AlphaFoldDB" id="A0AAW0B2X8"/>
<gene>
    <name evidence="2" type="ORF">R3P38DRAFT_3198477</name>
</gene>
<reference evidence="2 3" key="1">
    <citation type="journal article" date="2024" name="J Genomics">
        <title>Draft genome sequencing and assembly of Favolaschia claudopus CIRM-BRFM 2984 isolated from oak limbs.</title>
        <authorList>
            <person name="Navarro D."/>
            <person name="Drula E."/>
            <person name="Chaduli D."/>
            <person name="Cazenave R."/>
            <person name="Ahrendt S."/>
            <person name="Wang J."/>
            <person name="Lipzen A."/>
            <person name="Daum C."/>
            <person name="Barry K."/>
            <person name="Grigoriev I.V."/>
            <person name="Favel A."/>
            <person name="Rosso M.N."/>
            <person name="Martin F."/>
        </authorList>
    </citation>
    <scope>NUCLEOTIDE SEQUENCE [LARGE SCALE GENOMIC DNA]</scope>
    <source>
        <strain evidence="2 3">CIRM-BRFM 2984</strain>
    </source>
</reference>
<feature type="compositionally biased region" description="Low complexity" evidence="1">
    <location>
        <begin position="746"/>
        <end position="789"/>
    </location>
</feature>
<feature type="region of interest" description="Disordered" evidence="1">
    <location>
        <begin position="851"/>
        <end position="904"/>
    </location>
</feature>
<evidence type="ECO:0000313" key="3">
    <source>
        <dbReference type="Proteomes" id="UP001362999"/>
    </source>
</evidence>
<feature type="region of interest" description="Disordered" evidence="1">
    <location>
        <begin position="314"/>
        <end position="384"/>
    </location>
</feature>
<feature type="region of interest" description="Disordered" evidence="1">
    <location>
        <begin position="745"/>
        <end position="812"/>
    </location>
</feature>
<evidence type="ECO:0000313" key="2">
    <source>
        <dbReference type="EMBL" id="KAK7019975.1"/>
    </source>
</evidence>
<dbReference type="EMBL" id="JAWWNJ010000042">
    <property type="protein sequence ID" value="KAK7019975.1"/>
    <property type="molecule type" value="Genomic_DNA"/>
</dbReference>
<organism evidence="2 3">
    <name type="scientific">Favolaschia claudopus</name>
    <dbReference type="NCBI Taxonomy" id="2862362"/>
    <lineage>
        <taxon>Eukaryota</taxon>
        <taxon>Fungi</taxon>
        <taxon>Dikarya</taxon>
        <taxon>Basidiomycota</taxon>
        <taxon>Agaricomycotina</taxon>
        <taxon>Agaricomycetes</taxon>
        <taxon>Agaricomycetidae</taxon>
        <taxon>Agaricales</taxon>
        <taxon>Marasmiineae</taxon>
        <taxon>Mycenaceae</taxon>
        <taxon>Favolaschia</taxon>
    </lineage>
</organism>
<comment type="caution">
    <text evidence="2">The sequence shown here is derived from an EMBL/GenBank/DDBJ whole genome shotgun (WGS) entry which is preliminary data.</text>
</comment>
<sequence>MATTTAPAKKRGSPGDFVGKRGQFLDAWLGEYKEASKKKTTGNLWLRLFPQYWANFYWRLALTEEPEGQLIIDTSPGWVAPEEEKLSKADEASRTATKEEIQKKIKGWYNHRRAHAGLAGNVWTPFLKRLRAPTTPPPKRLSDLQFYMSHALYKDKVNKKFLDEHPNTPKDQQMKVRCDVATALLAEESQEVRDWIHAEAEKAHSEQLATYNAAVAGEVPVTEEERALARTRYPEVMTPLLSAISQFTGYNLMLLAGRFETEPVVDVKVIGLNAGKTPGPDGKFFPDHNGVDYKDVLEIYSRFGRTNLIQYTEGETAPADSDEPPPPQTAQEQSPTAPASKPSIPEPESPPRSSTPPPEGPLAPKSIVSTDFESPVRRKLAMMPENERRAYQTVLEGMSSLELSNVVAEARKEEDLKAQEAAHEEQNKSQNDAPPKDAPPKDAPPKDAPPKDPFQGLQITDPLRRKTLAAAEVSGDLPYEIRQLRRLSPYELVRANNIARNEELLEALKLNNAVSSILGSKRGKAPAKGSRKRGRKSGGRKGDDSSGNVADDEGEEEGEEEDEEEQADEEDIPVAERPQRPLPVNRGLREWFTKSNDQLAEGDQFGPRWVDVRMVWASREEAKLFVSPKKGISAKHRPSQIGGWIQRARNGNPAIEDVDAFGKQIRLWWHEMNPEFRKTPGSLQMKRTSGLWKSQDGKSLDIPGLNGYLSVLIALLWWRKALKEESQEWRDTVDDVKWALEQLSEPTASNSSSAAPSTDASSAPPTDASFAPPTDASSAPGPDASSSPAPDAPSAPVPGPMQPSATVATAPPSPVLHAIAAPSFVPSTTTATATGPTTTSLPAVVSGDVSMLSVPATPGDAAMRTPSPISDAEPMSDVEPSNGVAVAQRPRARPNWRNASSSTPTVIAAAPSVVMEEPPSSNPQPVMGTTELDKHAAKRAALIAEGLSAEDIDEVMADEDADEDMEGWDMMQEDP</sequence>
<feature type="compositionally biased region" description="Basic and acidic residues" evidence="1">
    <location>
        <begin position="434"/>
        <end position="450"/>
    </location>
</feature>
<proteinExistence type="predicted"/>
<feature type="region of interest" description="Disordered" evidence="1">
    <location>
        <begin position="518"/>
        <end position="581"/>
    </location>
</feature>
<feature type="compositionally biased region" description="Pro residues" evidence="1">
    <location>
        <begin position="790"/>
        <end position="801"/>
    </location>
</feature>
<protein>
    <submittedName>
        <fullName evidence="2">Uncharacterized protein</fullName>
    </submittedName>
</protein>
<name>A0AAW0B2X8_9AGAR</name>
<feature type="compositionally biased region" description="Basic and acidic residues" evidence="1">
    <location>
        <begin position="410"/>
        <end position="427"/>
    </location>
</feature>
<evidence type="ECO:0000256" key="1">
    <source>
        <dbReference type="SAM" id="MobiDB-lite"/>
    </source>
</evidence>
<keyword evidence="3" id="KW-1185">Reference proteome</keyword>
<feature type="compositionally biased region" description="Acidic residues" evidence="1">
    <location>
        <begin position="550"/>
        <end position="573"/>
    </location>
</feature>
<feature type="compositionally biased region" description="Basic residues" evidence="1">
    <location>
        <begin position="521"/>
        <end position="539"/>
    </location>
</feature>
<feature type="region of interest" description="Disordered" evidence="1">
    <location>
        <begin position="410"/>
        <end position="465"/>
    </location>
</feature>
<dbReference type="Proteomes" id="UP001362999">
    <property type="component" value="Unassembled WGS sequence"/>
</dbReference>
<accession>A0AAW0B2X8</accession>
<feature type="compositionally biased region" description="Pro residues" evidence="1">
    <location>
        <begin position="344"/>
        <end position="361"/>
    </location>
</feature>